<evidence type="ECO:0000313" key="1">
    <source>
        <dbReference type="EMBL" id="JAD43030.1"/>
    </source>
</evidence>
<reference evidence="1" key="2">
    <citation type="journal article" date="2015" name="Data Brief">
        <title>Shoot transcriptome of the giant reed, Arundo donax.</title>
        <authorList>
            <person name="Barrero R.A."/>
            <person name="Guerrero F.D."/>
            <person name="Moolhuijzen P."/>
            <person name="Goolsby J.A."/>
            <person name="Tidwell J."/>
            <person name="Bellgard S.E."/>
            <person name="Bellgard M.I."/>
        </authorList>
    </citation>
    <scope>NUCLEOTIDE SEQUENCE</scope>
    <source>
        <tissue evidence="1">Shoot tissue taken approximately 20 cm above the soil surface</tissue>
    </source>
</reference>
<dbReference type="EMBL" id="GBRH01254865">
    <property type="protein sequence ID" value="JAD43030.1"/>
    <property type="molecule type" value="Transcribed_RNA"/>
</dbReference>
<protein>
    <submittedName>
        <fullName evidence="1">Uncharacterized protein</fullName>
    </submittedName>
</protein>
<name>A0A0A9A1Y8_ARUDO</name>
<organism evidence="1">
    <name type="scientific">Arundo donax</name>
    <name type="common">Giant reed</name>
    <name type="synonym">Donax arundinaceus</name>
    <dbReference type="NCBI Taxonomy" id="35708"/>
    <lineage>
        <taxon>Eukaryota</taxon>
        <taxon>Viridiplantae</taxon>
        <taxon>Streptophyta</taxon>
        <taxon>Embryophyta</taxon>
        <taxon>Tracheophyta</taxon>
        <taxon>Spermatophyta</taxon>
        <taxon>Magnoliopsida</taxon>
        <taxon>Liliopsida</taxon>
        <taxon>Poales</taxon>
        <taxon>Poaceae</taxon>
        <taxon>PACMAD clade</taxon>
        <taxon>Arundinoideae</taxon>
        <taxon>Arundineae</taxon>
        <taxon>Arundo</taxon>
    </lineage>
</organism>
<sequence>MNMLITRLLMKRQQHIVLVVISSSQDLYMINRHGHLHRLKKPQYL</sequence>
<reference evidence="1" key="1">
    <citation type="submission" date="2014-09" db="EMBL/GenBank/DDBJ databases">
        <authorList>
            <person name="Magalhaes I.L.F."/>
            <person name="Oliveira U."/>
            <person name="Santos F.R."/>
            <person name="Vidigal T.H.D.A."/>
            <person name="Brescovit A.D."/>
            <person name="Santos A.J."/>
        </authorList>
    </citation>
    <scope>NUCLEOTIDE SEQUENCE</scope>
    <source>
        <tissue evidence="1">Shoot tissue taken approximately 20 cm above the soil surface</tissue>
    </source>
</reference>
<dbReference type="AlphaFoldDB" id="A0A0A9A1Y8"/>
<accession>A0A0A9A1Y8</accession>
<proteinExistence type="predicted"/>